<dbReference type="Pfam" id="PF00672">
    <property type="entry name" value="HAMP"/>
    <property type="match status" value="1"/>
</dbReference>
<keyword evidence="9" id="KW-1185">Reference proteome</keyword>
<evidence type="ECO:0000313" key="9">
    <source>
        <dbReference type="Proteomes" id="UP000693672"/>
    </source>
</evidence>
<dbReference type="InterPro" id="IPR003660">
    <property type="entry name" value="HAMP_dom"/>
</dbReference>
<dbReference type="SMART" id="SM00267">
    <property type="entry name" value="GGDEF"/>
    <property type="match status" value="1"/>
</dbReference>
<comment type="caution">
    <text evidence="8">The sequence shown here is derived from an EMBL/GenBank/DDBJ whole genome shotgun (WGS) entry which is preliminary data.</text>
</comment>
<dbReference type="InterPro" id="IPR001633">
    <property type="entry name" value="EAL_dom"/>
</dbReference>
<dbReference type="EMBL" id="CAJVAS010000004">
    <property type="protein sequence ID" value="CAG7610693.1"/>
    <property type="molecule type" value="Genomic_DNA"/>
</dbReference>
<name>A0A916NGW2_9BACL</name>
<dbReference type="PROSITE" id="PS50887">
    <property type="entry name" value="GGDEF"/>
    <property type="match status" value="1"/>
</dbReference>
<keyword evidence="4" id="KW-1133">Transmembrane helix</keyword>
<dbReference type="InterPro" id="IPR052155">
    <property type="entry name" value="Biofilm_reg_signaling"/>
</dbReference>
<evidence type="ECO:0000259" key="6">
    <source>
        <dbReference type="PROSITE" id="PS50885"/>
    </source>
</evidence>
<evidence type="ECO:0008006" key="10">
    <source>
        <dbReference type="Google" id="ProtNLM"/>
    </source>
</evidence>
<sequence length="852" mass="96826">MSLKKKLSIIFSLVVTLILLLNNVINYYFTENLLRTDQVKQTEILAKVIGISIEHSQYGAQYVEDLIGEKLRIAGIAAQYALNPNVDKVTNEQLEEISKKIGVSHITLLTKVNDDIKGVKASDPKEIGMSTKSWTYWFTAFNQLLDFRKVSIPEGQKLENYWSGPMNTSYTDPNHVDKWGYYYDGTTDYIISPYVRDEQIIYFKNKVGAESILSSFLKNNDTVLEITGFNPRTFGQPPIYTEIDGVKHIDYVNQEIQFGKYNYIDKSRDVTSVTESMRSGQVISYMTTINDKKVLKSFIPIKSDSPYVIGIVTDYHIIQNVLNMQLKNNVIISLIVILVVLIISIILASYIVNPLSVILKKVNEVAKGNFEAKFKVKRKDEFGLLSKQVNIMSDSLVRYTDELKTKNAEIEYFAFNDYLTGLPNRISFIKILQERIETNNGASSLAVIFVDLDRFKFVNDTFGHSVGDILLQRVASRIYKEINAVGTVSRTGGDEFVLEIQRSTKEDIMVIAQKLLDELSKPFDCEGNELYITPSLGISLYPSDGTDAETLVHNADIAMYRAKEQGRNNYQFYTHEMNERISKRVQLEKRLRTALEHDEFVLHYQPQIDLKTGQVSGSEALIRWNQPDMGLVSPMEFIPIAEETGLIVPIGEWVLRRACEQNVLWQKAGYPQMKVSANLSARQFVQKNLVENIQQILTDTGLDPELLELEITESIAMQQEEYVVSKLNALRGIGIKIAIDDFGTGYSSLSYIKKLPINTLKIDKSFLTDIKNESDEEEITSTIIALAKNLKLNVIAEGVETKEQLQFLQQRRCDEAQGYLFSKPLSDKDFEALLMKQKDPVGGLPRSVFDFL</sequence>
<dbReference type="GO" id="GO:0005886">
    <property type="term" value="C:plasma membrane"/>
    <property type="evidence" value="ECO:0007669"/>
    <property type="project" value="UniProtKB-SubCell"/>
</dbReference>
<dbReference type="GO" id="GO:0007165">
    <property type="term" value="P:signal transduction"/>
    <property type="evidence" value="ECO:0007669"/>
    <property type="project" value="InterPro"/>
</dbReference>
<protein>
    <recommendedName>
        <fullName evidence="10">EAL domain-containing protein</fullName>
    </recommendedName>
</protein>
<accession>A0A916NGW2</accession>
<evidence type="ECO:0000256" key="2">
    <source>
        <dbReference type="ARBA" id="ARBA00022475"/>
    </source>
</evidence>
<feature type="transmembrane region" description="Helical" evidence="4">
    <location>
        <begin position="7"/>
        <end position="29"/>
    </location>
</feature>
<dbReference type="PROSITE" id="PS50885">
    <property type="entry name" value="HAMP"/>
    <property type="match status" value="1"/>
</dbReference>
<dbReference type="PROSITE" id="PS50883">
    <property type="entry name" value="EAL"/>
    <property type="match status" value="1"/>
</dbReference>
<dbReference type="CDD" id="cd06225">
    <property type="entry name" value="HAMP"/>
    <property type="match status" value="1"/>
</dbReference>
<keyword evidence="4" id="KW-0812">Transmembrane</keyword>
<evidence type="ECO:0000256" key="4">
    <source>
        <dbReference type="SAM" id="Phobius"/>
    </source>
</evidence>
<dbReference type="AlphaFoldDB" id="A0A916NGW2"/>
<proteinExistence type="predicted"/>
<dbReference type="CDD" id="cd01949">
    <property type="entry name" value="GGDEF"/>
    <property type="match status" value="1"/>
</dbReference>
<reference evidence="8" key="1">
    <citation type="submission" date="2021-06" db="EMBL/GenBank/DDBJ databases">
        <authorList>
            <person name="Criscuolo A."/>
        </authorList>
    </citation>
    <scope>NUCLEOTIDE SEQUENCE</scope>
    <source>
        <strain evidence="8">CIP111600</strain>
    </source>
</reference>
<evidence type="ECO:0000313" key="8">
    <source>
        <dbReference type="EMBL" id="CAG7610693.1"/>
    </source>
</evidence>
<evidence type="ECO:0000259" key="5">
    <source>
        <dbReference type="PROSITE" id="PS50883"/>
    </source>
</evidence>
<dbReference type="Pfam" id="PF00563">
    <property type="entry name" value="EAL"/>
    <property type="match status" value="1"/>
</dbReference>
<evidence type="ECO:0000256" key="3">
    <source>
        <dbReference type="ARBA" id="ARBA00023136"/>
    </source>
</evidence>
<feature type="domain" description="HAMP" evidence="6">
    <location>
        <begin position="349"/>
        <end position="401"/>
    </location>
</feature>
<dbReference type="Proteomes" id="UP000693672">
    <property type="component" value="Unassembled WGS sequence"/>
</dbReference>
<dbReference type="SMART" id="SM00304">
    <property type="entry name" value="HAMP"/>
    <property type="match status" value="1"/>
</dbReference>
<evidence type="ECO:0000256" key="1">
    <source>
        <dbReference type="ARBA" id="ARBA00004236"/>
    </source>
</evidence>
<feature type="domain" description="GGDEF" evidence="7">
    <location>
        <begin position="443"/>
        <end position="575"/>
    </location>
</feature>
<dbReference type="SMART" id="SM00052">
    <property type="entry name" value="EAL"/>
    <property type="match status" value="1"/>
</dbReference>
<dbReference type="PANTHER" id="PTHR44757:SF2">
    <property type="entry name" value="BIOFILM ARCHITECTURE MAINTENANCE PROTEIN MBAA"/>
    <property type="match status" value="1"/>
</dbReference>
<gene>
    <name evidence="8" type="ORF">PAESOLCIP111_01274</name>
</gene>
<dbReference type="NCBIfam" id="TIGR00254">
    <property type="entry name" value="GGDEF"/>
    <property type="match status" value="1"/>
</dbReference>
<dbReference type="PANTHER" id="PTHR44757">
    <property type="entry name" value="DIGUANYLATE CYCLASE DGCP"/>
    <property type="match status" value="1"/>
</dbReference>
<dbReference type="FunFam" id="3.20.20.450:FF:000001">
    <property type="entry name" value="Cyclic di-GMP phosphodiesterase yahA"/>
    <property type="match status" value="1"/>
</dbReference>
<organism evidence="8 9">
    <name type="scientific">Paenibacillus solanacearum</name>
    <dbReference type="NCBI Taxonomy" id="2048548"/>
    <lineage>
        <taxon>Bacteria</taxon>
        <taxon>Bacillati</taxon>
        <taxon>Bacillota</taxon>
        <taxon>Bacilli</taxon>
        <taxon>Bacillales</taxon>
        <taxon>Paenibacillaceae</taxon>
        <taxon>Paenibacillus</taxon>
    </lineage>
</organism>
<dbReference type="RefSeq" id="WP_218091091.1">
    <property type="nucleotide sequence ID" value="NZ_CAJVAS010000004.1"/>
</dbReference>
<dbReference type="InterPro" id="IPR000160">
    <property type="entry name" value="GGDEF_dom"/>
</dbReference>
<keyword evidence="2" id="KW-1003">Cell membrane</keyword>
<dbReference type="Pfam" id="PF00990">
    <property type="entry name" value="GGDEF"/>
    <property type="match status" value="1"/>
</dbReference>
<comment type="subcellular location">
    <subcellularLocation>
        <location evidence="1">Cell membrane</location>
    </subcellularLocation>
</comment>
<feature type="transmembrane region" description="Helical" evidence="4">
    <location>
        <begin position="330"/>
        <end position="352"/>
    </location>
</feature>
<feature type="domain" description="EAL" evidence="5">
    <location>
        <begin position="584"/>
        <end position="838"/>
    </location>
</feature>
<dbReference type="CDD" id="cd01948">
    <property type="entry name" value="EAL"/>
    <property type="match status" value="1"/>
</dbReference>
<evidence type="ECO:0000259" key="7">
    <source>
        <dbReference type="PROSITE" id="PS50887"/>
    </source>
</evidence>
<keyword evidence="3 4" id="KW-0472">Membrane</keyword>